<proteinExistence type="predicted"/>
<evidence type="ECO:0000313" key="3">
    <source>
        <dbReference type="Proteomes" id="UP001320148"/>
    </source>
</evidence>
<name>A0ABN6F222_9BACT</name>
<evidence type="ECO:0000313" key="2">
    <source>
        <dbReference type="EMBL" id="BCS95560.1"/>
    </source>
</evidence>
<dbReference type="Proteomes" id="UP001320148">
    <property type="component" value="Chromosome"/>
</dbReference>
<organism evidence="2 3">
    <name type="scientific">Desulfoluna limicola</name>
    <dbReference type="NCBI Taxonomy" id="2810562"/>
    <lineage>
        <taxon>Bacteria</taxon>
        <taxon>Pseudomonadati</taxon>
        <taxon>Thermodesulfobacteriota</taxon>
        <taxon>Desulfobacteria</taxon>
        <taxon>Desulfobacterales</taxon>
        <taxon>Desulfolunaceae</taxon>
        <taxon>Desulfoluna</taxon>
    </lineage>
</organism>
<dbReference type="EMBL" id="AP024488">
    <property type="protein sequence ID" value="BCS95560.1"/>
    <property type="molecule type" value="Genomic_DNA"/>
</dbReference>
<evidence type="ECO:0000256" key="1">
    <source>
        <dbReference type="SAM" id="SignalP"/>
    </source>
</evidence>
<feature type="signal peptide" evidence="1">
    <location>
        <begin position="1"/>
        <end position="23"/>
    </location>
</feature>
<dbReference type="RefSeq" id="WP_236891801.1">
    <property type="nucleotide sequence ID" value="NZ_AP024488.1"/>
</dbReference>
<keyword evidence="3" id="KW-1185">Reference proteome</keyword>
<accession>A0ABN6F222</accession>
<keyword evidence="1" id="KW-0732">Signal</keyword>
<feature type="chain" id="PRO_5045469881" evidence="1">
    <location>
        <begin position="24"/>
        <end position="313"/>
    </location>
</feature>
<gene>
    <name evidence="2" type="ORF">DSLASN_11920</name>
</gene>
<protein>
    <submittedName>
        <fullName evidence="2">Uncharacterized protein</fullName>
    </submittedName>
</protein>
<sequence>MKPLYLFSFCAIFLSLLFTHAHALQSLSTGQMKEATAQAGISIALKNVKIESYDTGYTISNPDDPLQYLSFQNGHSTLELTNSSSDLNGDGLIGCITIDLFTVNAPVNPAFGQPFFYLKSNDMELDYDLTIDTVTFCGNDIGSITLNSFAMPSFHLYLGAHDSGIDAELGAQISIEQFNYGTHGTDNLVLSGITFAEAFTGFPSDDPTTWQPTGKFTIGDIASGNPMTMDIAADNTDVWQFTDKGGADYTVTNPRSGSGFIAINMPVQGSIRIDNMNFGGNDLGSFALDNIQAHKLYMEIPGRGLGVPQPPTP</sequence>
<reference evidence="2 3" key="1">
    <citation type="submission" date="2021-02" db="EMBL/GenBank/DDBJ databases">
        <title>Complete genome of Desulfoluna sp. strain ASN36.</title>
        <authorList>
            <person name="Takahashi A."/>
            <person name="Kojima H."/>
            <person name="Fukui M."/>
        </authorList>
    </citation>
    <scope>NUCLEOTIDE SEQUENCE [LARGE SCALE GENOMIC DNA]</scope>
    <source>
        <strain evidence="2 3">ASN36</strain>
    </source>
</reference>